<evidence type="ECO:0000313" key="3">
    <source>
        <dbReference type="Proteomes" id="UP000625780"/>
    </source>
</evidence>
<proteinExistence type="predicted"/>
<dbReference type="RefSeq" id="WP_188370674.1">
    <property type="nucleotide sequence ID" value="NZ_BMFH01000001.1"/>
</dbReference>
<dbReference type="EMBL" id="BMFH01000001">
    <property type="protein sequence ID" value="GGD54561.1"/>
    <property type="molecule type" value="Genomic_DNA"/>
</dbReference>
<feature type="signal peptide" evidence="1">
    <location>
        <begin position="1"/>
        <end position="19"/>
    </location>
</feature>
<keyword evidence="3" id="KW-1185">Reference proteome</keyword>
<evidence type="ECO:0000313" key="2">
    <source>
        <dbReference type="EMBL" id="GGD54561.1"/>
    </source>
</evidence>
<feature type="chain" id="PRO_5046927642" description="Calx-beta domain-containing protein" evidence="1">
    <location>
        <begin position="20"/>
        <end position="279"/>
    </location>
</feature>
<keyword evidence="1" id="KW-0732">Signal</keyword>
<gene>
    <name evidence="2" type="ORF">GCM10011361_21470</name>
</gene>
<sequence length="279" mass="29692">MKKYITLLFVSLFALTACEEDLVIYDVENGQAIATITNGSQQTLPVPDTGDTAIIEVGVTTVSDVDRSISISIDQTQTTAQPDEYSIDQSTLVIPAGSFVGQIEIDANFSAIPETGITSLVINVDDVAGADALEGTLTHTINFFRFCPFEGDATFLGDYQLETVTLGIFDTPTLTDGVVTISQGATVADRRFSVAAYPAFGAFTPFQFSFSLICGEIVVSQVEGINVGCGGANGIAPTTATISTYDSADDSELIINFIDDYRDQCGWGAPEVQIRLTKI</sequence>
<dbReference type="PROSITE" id="PS51257">
    <property type="entry name" value="PROKAR_LIPOPROTEIN"/>
    <property type="match status" value="1"/>
</dbReference>
<protein>
    <recommendedName>
        <fullName evidence="4">Calx-beta domain-containing protein</fullName>
    </recommendedName>
</protein>
<name>A0ABQ1R172_9FLAO</name>
<comment type="caution">
    <text evidence="2">The sequence shown here is derived from an EMBL/GenBank/DDBJ whole genome shotgun (WGS) entry which is preliminary data.</text>
</comment>
<evidence type="ECO:0000256" key="1">
    <source>
        <dbReference type="SAM" id="SignalP"/>
    </source>
</evidence>
<organism evidence="2 3">
    <name type="scientific">Muriicola marianensis</name>
    <dbReference type="NCBI Taxonomy" id="1324801"/>
    <lineage>
        <taxon>Bacteria</taxon>
        <taxon>Pseudomonadati</taxon>
        <taxon>Bacteroidota</taxon>
        <taxon>Flavobacteriia</taxon>
        <taxon>Flavobacteriales</taxon>
        <taxon>Flavobacteriaceae</taxon>
        <taxon>Muriicola</taxon>
    </lineage>
</organism>
<evidence type="ECO:0008006" key="4">
    <source>
        <dbReference type="Google" id="ProtNLM"/>
    </source>
</evidence>
<reference evidence="3" key="1">
    <citation type="journal article" date="2019" name="Int. J. Syst. Evol. Microbiol.">
        <title>The Global Catalogue of Microorganisms (GCM) 10K type strain sequencing project: providing services to taxonomists for standard genome sequencing and annotation.</title>
        <authorList>
            <consortium name="The Broad Institute Genomics Platform"/>
            <consortium name="The Broad Institute Genome Sequencing Center for Infectious Disease"/>
            <person name="Wu L."/>
            <person name="Ma J."/>
        </authorList>
    </citation>
    <scope>NUCLEOTIDE SEQUENCE [LARGE SCALE GENOMIC DNA]</scope>
    <source>
        <strain evidence="3">CGMCC 1.12606</strain>
    </source>
</reference>
<accession>A0ABQ1R172</accession>
<dbReference type="Proteomes" id="UP000625780">
    <property type="component" value="Unassembled WGS sequence"/>
</dbReference>